<accession>A0AA38GIU3</accession>
<evidence type="ECO:0000313" key="3">
    <source>
        <dbReference type="Proteomes" id="UP000824469"/>
    </source>
</evidence>
<keyword evidence="3" id="KW-1185">Reference proteome</keyword>
<gene>
    <name evidence="2" type="ORF">KI387_017207</name>
</gene>
<reference evidence="2 3" key="1">
    <citation type="journal article" date="2021" name="Nat. Plants">
        <title>The Taxus genome provides insights into paclitaxel biosynthesis.</title>
        <authorList>
            <person name="Xiong X."/>
            <person name="Gou J."/>
            <person name="Liao Q."/>
            <person name="Li Y."/>
            <person name="Zhou Q."/>
            <person name="Bi G."/>
            <person name="Li C."/>
            <person name="Du R."/>
            <person name="Wang X."/>
            <person name="Sun T."/>
            <person name="Guo L."/>
            <person name="Liang H."/>
            <person name="Lu P."/>
            <person name="Wu Y."/>
            <person name="Zhang Z."/>
            <person name="Ro D.K."/>
            <person name="Shang Y."/>
            <person name="Huang S."/>
            <person name="Yan J."/>
        </authorList>
    </citation>
    <scope>NUCLEOTIDE SEQUENCE [LARGE SCALE GENOMIC DNA]</scope>
    <source>
        <strain evidence="2">Ta-2019</strain>
    </source>
</reference>
<feature type="region of interest" description="Disordered" evidence="1">
    <location>
        <begin position="68"/>
        <end position="91"/>
    </location>
</feature>
<organism evidence="2 3">
    <name type="scientific">Taxus chinensis</name>
    <name type="common">Chinese yew</name>
    <name type="synonym">Taxus wallichiana var. chinensis</name>
    <dbReference type="NCBI Taxonomy" id="29808"/>
    <lineage>
        <taxon>Eukaryota</taxon>
        <taxon>Viridiplantae</taxon>
        <taxon>Streptophyta</taxon>
        <taxon>Embryophyta</taxon>
        <taxon>Tracheophyta</taxon>
        <taxon>Spermatophyta</taxon>
        <taxon>Pinopsida</taxon>
        <taxon>Pinidae</taxon>
        <taxon>Conifers II</taxon>
        <taxon>Cupressales</taxon>
        <taxon>Taxaceae</taxon>
        <taxon>Taxus</taxon>
    </lineage>
</organism>
<sequence>MKKWALKFGTKKIPLLVKPKEEVKVDEPVVDEVDFTVAIKQEDDQPSVCSECSFHNFILFEEVADPTQDAKSIQEEEEKIAPNQVEEEHME</sequence>
<proteinExistence type="predicted"/>
<evidence type="ECO:0000313" key="2">
    <source>
        <dbReference type="EMBL" id="KAH9322568.1"/>
    </source>
</evidence>
<dbReference type="Proteomes" id="UP000824469">
    <property type="component" value="Unassembled WGS sequence"/>
</dbReference>
<feature type="non-terminal residue" evidence="2">
    <location>
        <position position="91"/>
    </location>
</feature>
<dbReference type="EMBL" id="JAHRHJ020000003">
    <property type="protein sequence ID" value="KAH9322568.1"/>
    <property type="molecule type" value="Genomic_DNA"/>
</dbReference>
<dbReference type="AlphaFoldDB" id="A0AA38GIU3"/>
<name>A0AA38GIU3_TAXCH</name>
<comment type="caution">
    <text evidence="2">The sequence shown here is derived from an EMBL/GenBank/DDBJ whole genome shotgun (WGS) entry which is preliminary data.</text>
</comment>
<evidence type="ECO:0000256" key="1">
    <source>
        <dbReference type="SAM" id="MobiDB-lite"/>
    </source>
</evidence>
<protein>
    <submittedName>
        <fullName evidence="2">Uncharacterized protein</fullName>
    </submittedName>
</protein>